<keyword evidence="1" id="KW-1133">Transmembrane helix</keyword>
<name>A0A3G4ZXD1_9VIRU</name>
<keyword evidence="1" id="KW-0472">Membrane</keyword>
<protein>
    <submittedName>
        <fullName evidence="2">Uncharacterized protein</fullName>
    </submittedName>
</protein>
<sequence>MAFLAATSFVFGVIILVFGVVLLIDYGMMSDSDKQSSYNNIIGYILVVISIIFMFIITFLV</sequence>
<feature type="transmembrane region" description="Helical" evidence="1">
    <location>
        <begin position="41"/>
        <end position="60"/>
    </location>
</feature>
<accession>A0A3G4ZXD1</accession>
<dbReference type="EMBL" id="MK072153">
    <property type="protein sequence ID" value="AYV79555.1"/>
    <property type="molecule type" value="Genomic_DNA"/>
</dbReference>
<keyword evidence="1" id="KW-0812">Transmembrane</keyword>
<gene>
    <name evidence="2" type="ORF">Faunusvirus22_6</name>
</gene>
<feature type="transmembrane region" description="Helical" evidence="1">
    <location>
        <begin position="6"/>
        <end position="29"/>
    </location>
</feature>
<evidence type="ECO:0000256" key="1">
    <source>
        <dbReference type="SAM" id="Phobius"/>
    </source>
</evidence>
<reference evidence="2" key="1">
    <citation type="submission" date="2018-10" db="EMBL/GenBank/DDBJ databases">
        <title>Hidden diversity of soil giant viruses.</title>
        <authorList>
            <person name="Schulz F."/>
            <person name="Alteio L."/>
            <person name="Goudeau D."/>
            <person name="Ryan E.M."/>
            <person name="Malmstrom R.R."/>
            <person name="Blanchard J."/>
            <person name="Woyke T."/>
        </authorList>
    </citation>
    <scope>NUCLEOTIDE SEQUENCE</scope>
    <source>
        <strain evidence="2">FNV1</strain>
    </source>
</reference>
<organism evidence="2">
    <name type="scientific">Faunusvirus sp</name>
    <dbReference type="NCBI Taxonomy" id="2487766"/>
    <lineage>
        <taxon>Viruses</taxon>
        <taxon>Varidnaviria</taxon>
        <taxon>Bamfordvirae</taxon>
        <taxon>Nucleocytoviricota</taxon>
        <taxon>Megaviricetes</taxon>
        <taxon>Imitervirales</taxon>
        <taxon>Mimiviridae</taxon>
    </lineage>
</organism>
<proteinExistence type="predicted"/>
<evidence type="ECO:0000313" key="2">
    <source>
        <dbReference type="EMBL" id="AYV79555.1"/>
    </source>
</evidence>